<keyword evidence="6" id="KW-0132">Cell division</keyword>
<dbReference type="SUPFAM" id="SSF52540">
    <property type="entry name" value="P-loop containing nucleoside triphosphate hydrolases"/>
    <property type="match status" value="1"/>
</dbReference>
<keyword evidence="6" id="KW-0131">Cell cycle</keyword>
<dbReference type="GO" id="GO:0003677">
    <property type="term" value="F:DNA binding"/>
    <property type="evidence" value="ECO:0007669"/>
    <property type="project" value="InterPro"/>
</dbReference>
<dbReference type="InterPro" id="IPR027417">
    <property type="entry name" value="P-loop_NTPase"/>
</dbReference>
<evidence type="ECO:0000259" key="5">
    <source>
        <dbReference type="PROSITE" id="PS50901"/>
    </source>
</evidence>
<dbReference type="RefSeq" id="WP_141635040.1">
    <property type="nucleotide sequence ID" value="NZ_VIGB01000003.1"/>
</dbReference>
<keyword evidence="2 3" id="KW-0067">ATP-binding</keyword>
<dbReference type="PANTHER" id="PTHR22683:SF41">
    <property type="entry name" value="DNA TRANSLOCASE FTSK"/>
    <property type="match status" value="1"/>
</dbReference>
<evidence type="ECO:0000256" key="4">
    <source>
        <dbReference type="SAM" id="Phobius"/>
    </source>
</evidence>
<dbReference type="InterPro" id="IPR003593">
    <property type="entry name" value="AAA+_ATPase"/>
</dbReference>
<sequence length="449" mass="48627">MSNMNLVGGAQPTQFPYGIWALAAAIGVCVVLAIVSPWLKRRVPHAWWAVWGFPSTVLRVVWTWRRLADLQGLSVARRPALAVLGGVVLKGRALRPVKPRMGFPRWQLGGLVVEVRMHPGQTPEEYVAAAESMAHAWRVFSVRAVSEQRGTVRLSALAWDPLVMPFTPLTRSAGLLSAVVGIWDDGAWWRIDLRKVPHWLIVGATRSGKSTMLAALVHQWARQRVALVGLDLKGGMELSLFGPRLTALATNRSEAADLLDQLVEILLGRMALCRMEGVRSVWELPERERPVPVIVLVDEVAELYLMASTADRAEVARVSTAMLRIGQLGAALGVHLVLAGQRFGSELGQGVTSLRAQLGGRVCFRVMDEGTAEMVLGDVDGTAVDAAQMISEDFPGLAVALGAPGGGWRRARTHAITPRQAEEVAKEFAHLTPAMRDLYPASVGGVGGE</sequence>
<keyword evidence="1 3" id="KW-0547">Nucleotide-binding</keyword>
<feature type="domain" description="FtsK" evidence="5">
    <location>
        <begin position="184"/>
        <end position="373"/>
    </location>
</feature>
<dbReference type="SMART" id="SM00382">
    <property type="entry name" value="AAA"/>
    <property type="match status" value="1"/>
</dbReference>
<dbReference type="PROSITE" id="PS50901">
    <property type="entry name" value="FTSK"/>
    <property type="match status" value="1"/>
</dbReference>
<proteinExistence type="predicted"/>
<protein>
    <submittedName>
        <fullName evidence="6">Cell division protein FtsK</fullName>
    </submittedName>
</protein>
<dbReference type="OrthoDB" id="5168624at2"/>
<accession>A0A540W625</accession>
<dbReference type="EMBL" id="VIGB01000003">
    <property type="protein sequence ID" value="TQF04469.1"/>
    <property type="molecule type" value="Genomic_DNA"/>
</dbReference>
<dbReference type="InterPro" id="IPR002543">
    <property type="entry name" value="FtsK_dom"/>
</dbReference>
<comment type="caution">
    <text evidence="6">The sequence shown here is derived from an EMBL/GenBank/DDBJ whole genome shotgun (WGS) entry which is preliminary data.</text>
</comment>
<dbReference type="AlphaFoldDB" id="A0A540W625"/>
<dbReference type="GO" id="GO:0005524">
    <property type="term" value="F:ATP binding"/>
    <property type="evidence" value="ECO:0007669"/>
    <property type="project" value="UniProtKB-UniRule"/>
</dbReference>
<evidence type="ECO:0000256" key="1">
    <source>
        <dbReference type="ARBA" id="ARBA00022741"/>
    </source>
</evidence>
<feature type="transmembrane region" description="Helical" evidence="4">
    <location>
        <begin position="46"/>
        <end position="64"/>
    </location>
</feature>
<organism evidence="6 7">
    <name type="scientific">Kitasatospora acidiphila</name>
    <dbReference type="NCBI Taxonomy" id="2567942"/>
    <lineage>
        <taxon>Bacteria</taxon>
        <taxon>Bacillati</taxon>
        <taxon>Actinomycetota</taxon>
        <taxon>Actinomycetes</taxon>
        <taxon>Kitasatosporales</taxon>
        <taxon>Streptomycetaceae</taxon>
        <taxon>Kitasatospora</taxon>
    </lineage>
</organism>
<dbReference type="GO" id="GO:0051301">
    <property type="term" value="P:cell division"/>
    <property type="evidence" value="ECO:0007669"/>
    <property type="project" value="UniProtKB-KW"/>
</dbReference>
<dbReference type="Pfam" id="PF01580">
    <property type="entry name" value="FtsK_SpoIIIE"/>
    <property type="match status" value="2"/>
</dbReference>
<evidence type="ECO:0000256" key="3">
    <source>
        <dbReference type="PROSITE-ProRule" id="PRU00289"/>
    </source>
</evidence>
<evidence type="ECO:0000313" key="6">
    <source>
        <dbReference type="EMBL" id="TQF04469.1"/>
    </source>
</evidence>
<feature type="binding site" evidence="3">
    <location>
        <begin position="203"/>
        <end position="210"/>
    </location>
    <ligand>
        <name>ATP</name>
        <dbReference type="ChEBI" id="CHEBI:30616"/>
    </ligand>
</feature>
<name>A0A540W625_9ACTN</name>
<evidence type="ECO:0000313" key="7">
    <source>
        <dbReference type="Proteomes" id="UP000319103"/>
    </source>
</evidence>
<keyword evidence="4" id="KW-0472">Membrane</keyword>
<dbReference type="Proteomes" id="UP000319103">
    <property type="component" value="Unassembled WGS sequence"/>
</dbReference>
<dbReference type="InterPro" id="IPR050206">
    <property type="entry name" value="FtsK/SpoIIIE/SftA"/>
</dbReference>
<reference evidence="6 7" key="1">
    <citation type="submission" date="2019-06" db="EMBL/GenBank/DDBJ databases">
        <title>Description of Kitasatospora acidophila sp. nov. isolated from pine grove soil, and reclassification of Streptomyces novaecaesareae to Kitasatospora novaeceasareae comb. nov.</title>
        <authorList>
            <person name="Kim M.J."/>
        </authorList>
    </citation>
    <scope>NUCLEOTIDE SEQUENCE [LARGE SCALE GENOMIC DNA]</scope>
    <source>
        <strain evidence="6 7">MMS16-CNU292</strain>
    </source>
</reference>
<dbReference type="PANTHER" id="PTHR22683">
    <property type="entry name" value="SPORULATION PROTEIN RELATED"/>
    <property type="match status" value="1"/>
</dbReference>
<dbReference type="CDD" id="cd01127">
    <property type="entry name" value="TrwB_TraG_TraD_VirD4"/>
    <property type="match status" value="1"/>
</dbReference>
<feature type="transmembrane region" description="Helical" evidence="4">
    <location>
        <begin position="20"/>
        <end position="39"/>
    </location>
</feature>
<dbReference type="Gene3D" id="3.40.50.300">
    <property type="entry name" value="P-loop containing nucleotide triphosphate hydrolases"/>
    <property type="match status" value="1"/>
</dbReference>
<keyword evidence="4" id="KW-1133">Transmembrane helix</keyword>
<keyword evidence="4" id="KW-0812">Transmembrane</keyword>
<gene>
    <name evidence="6" type="ORF">E6W39_22375</name>
</gene>
<evidence type="ECO:0000256" key="2">
    <source>
        <dbReference type="ARBA" id="ARBA00022840"/>
    </source>
</evidence>
<keyword evidence="7" id="KW-1185">Reference proteome</keyword>